<dbReference type="PANTHER" id="PTHR43095">
    <property type="entry name" value="SUGAR KINASE"/>
    <property type="match status" value="1"/>
</dbReference>
<dbReference type="SUPFAM" id="SSF53067">
    <property type="entry name" value="Actin-like ATPase domain"/>
    <property type="match status" value="2"/>
</dbReference>
<dbReference type="Proteomes" id="UP001611580">
    <property type="component" value="Unassembled WGS sequence"/>
</dbReference>
<evidence type="ECO:0000259" key="6">
    <source>
        <dbReference type="Pfam" id="PF02782"/>
    </source>
</evidence>
<dbReference type="GO" id="GO:0004856">
    <property type="term" value="F:D-xylulokinase activity"/>
    <property type="evidence" value="ECO:0007669"/>
    <property type="project" value="UniProtKB-EC"/>
</dbReference>
<keyword evidence="2" id="KW-0119">Carbohydrate metabolism</keyword>
<dbReference type="InterPro" id="IPR018484">
    <property type="entry name" value="FGGY_N"/>
</dbReference>
<gene>
    <name evidence="7" type="ORF">ACH47X_22245</name>
</gene>
<dbReference type="InterPro" id="IPR043129">
    <property type="entry name" value="ATPase_NBD"/>
</dbReference>
<evidence type="ECO:0000313" key="8">
    <source>
        <dbReference type="Proteomes" id="UP001611580"/>
    </source>
</evidence>
<proteinExistence type="inferred from homology"/>
<keyword evidence="3 7" id="KW-0808">Transferase</keyword>
<evidence type="ECO:0000256" key="2">
    <source>
        <dbReference type="ARBA" id="ARBA00022629"/>
    </source>
</evidence>
<feature type="domain" description="Carbohydrate kinase FGGY N-terminal" evidence="5">
    <location>
        <begin position="25"/>
        <end position="251"/>
    </location>
</feature>
<dbReference type="Gene3D" id="3.30.420.40">
    <property type="match status" value="2"/>
</dbReference>
<sequence length="555" mass="57916">MVERQDEGAERLAGYREAIDQGRTALGIELGSTRIKACLVGPGGEPLAGGSHDWENQLVDGVWTYSLEAVWAGLRDAVAELLGDVERQYGVRPTTIGAIGVSAMMHGYLAFDEADELLVPFRTWRNTTTERASAELSPLFGHNIPLRWSVAHLYQAILDEEAHVPSVRHVTTLAGYVHWRLTGRQVLGVGDASGMFPIDVATGGYDRRMLAQFDEVASGHGFGRSIADLLPGVLPAGADAGALTAEGAALLDPTGTLQAGIPLCPPEGDAGTGMVATNSVAPRTGNVSAGTSIFAMVVLERPLERVHHELDLVTTPSGDLVAMVHCNNGASELGAWAEVFGQFASALGQPAEPGAVFEAFLRSALDGDADGGGLLAYNYLSGEPITGLEAGRPLFTRTPDSRLTLATFARTQVYSAFGTLALGMRVLAQEQVGLDAMFAHGGMFKTAGVAQRLLAAALGAPVAVGTTAGEGGAWGIAVLAAYRASAAGGATPAQDLGTYLGTEIFADAALDVVEPDADDLAGFTAFLERYSAGLAIERAAVAELRTRDTTQESDR</sequence>
<protein>
    <submittedName>
        <fullName evidence="7">Xylulokinase</fullName>
        <ecNumber evidence="7">2.7.1.17</ecNumber>
    </submittedName>
</protein>
<organism evidence="7 8">
    <name type="scientific">Promicromonospora kroppenstedtii</name>
    <dbReference type="NCBI Taxonomy" id="440482"/>
    <lineage>
        <taxon>Bacteria</taxon>
        <taxon>Bacillati</taxon>
        <taxon>Actinomycetota</taxon>
        <taxon>Actinomycetes</taxon>
        <taxon>Micrococcales</taxon>
        <taxon>Promicromonosporaceae</taxon>
        <taxon>Promicromonospora</taxon>
    </lineage>
</organism>
<dbReference type="EMBL" id="JBIRYI010000016">
    <property type="protein sequence ID" value="MFI2489650.1"/>
    <property type="molecule type" value="Genomic_DNA"/>
</dbReference>
<keyword evidence="2" id="KW-0859">Xylose metabolism</keyword>
<dbReference type="EC" id="2.7.1.17" evidence="7"/>
<dbReference type="CDD" id="cd07809">
    <property type="entry name" value="ASKHA_NBD_FGGY_BaXK-like"/>
    <property type="match status" value="1"/>
</dbReference>
<accession>A0ABW7XRL8</accession>
<dbReference type="InterPro" id="IPR050406">
    <property type="entry name" value="FGGY_Carb_Kinase"/>
</dbReference>
<dbReference type="RefSeq" id="WP_397407042.1">
    <property type="nucleotide sequence ID" value="NZ_JBIRYI010000016.1"/>
</dbReference>
<evidence type="ECO:0000256" key="3">
    <source>
        <dbReference type="ARBA" id="ARBA00022679"/>
    </source>
</evidence>
<keyword evidence="4" id="KW-0418">Kinase</keyword>
<comment type="caution">
    <text evidence="7">The sequence shown here is derived from an EMBL/GenBank/DDBJ whole genome shotgun (WGS) entry which is preliminary data.</text>
</comment>
<name>A0ABW7XRL8_9MICO</name>
<evidence type="ECO:0000256" key="4">
    <source>
        <dbReference type="ARBA" id="ARBA00022777"/>
    </source>
</evidence>
<keyword evidence="8" id="KW-1185">Reference proteome</keyword>
<feature type="domain" description="Carbohydrate kinase FGGY C-terminal" evidence="6">
    <location>
        <begin position="286"/>
        <end position="483"/>
    </location>
</feature>
<dbReference type="PANTHER" id="PTHR43095:SF5">
    <property type="entry name" value="XYLULOSE KINASE"/>
    <property type="match status" value="1"/>
</dbReference>
<dbReference type="InterPro" id="IPR018485">
    <property type="entry name" value="FGGY_C"/>
</dbReference>
<evidence type="ECO:0000256" key="1">
    <source>
        <dbReference type="ARBA" id="ARBA00009156"/>
    </source>
</evidence>
<evidence type="ECO:0000313" key="7">
    <source>
        <dbReference type="EMBL" id="MFI2489650.1"/>
    </source>
</evidence>
<comment type="similarity">
    <text evidence="1">Belongs to the FGGY kinase family.</text>
</comment>
<evidence type="ECO:0000259" key="5">
    <source>
        <dbReference type="Pfam" id="PF00370"/>
    </source>
</evidence>
<dbReference type="Pfam" id="PF00370">
    <property type="entry name" value="FGGY_N"/>
    <property type="match status" value="1"/>
</dbReference>
<reference evidence="7 8" key="1">
    <citation type="submission" date="2024-10" db="EMBL/GenBank/DDBJ databases">
        <title>The Natural Products Discovery Center: Release of the First 8490 Sequenced Strains for Exploring Actinobacteria Biosynthetic Diversity.</title>
        <authorList>
            <person name="Kalkreuter E."/>
            <person name="Kautsar S.A."/>
            <person name="Yang D."/>
            <person name="Bader C.D."/>
            <person name="Teijaro C.N."/>
            <person name="Fluegel L."/>
            <person name="Davis C.M."/>
            <person name="Simpson J.R."/>
            <person name="Lauterbach L."/>
            <person name="Steele A.D."/>
            <person name="Gui C."/>
            <person name="Meng S."/>
            <person name="Li G."/>
            <person name="Viehrig K."/>
            <person name="Ye F."/>
            <person name="Su P."/>
            <person name="Kiefer A.F."/>
            <person name="Nichols A."/>
            <person name="Cepeda A.J."/>
            <person name="Yan W."/>
            <person name="Fan B."/>
            <person name="Jiang Y."/>
            <person name="Adhikari A."/>
            <person name="Zheng C.-J."/>
            <person name="Schuster L."/>
            <person name="Cowan T.M."/>
            <person name="Smanski M.J."/>
            <person name="Chevrette M.G."/>
            <person name="De Carvalho L.P.S."/>
            <person name="Shen B."/>
        </authorList>
    </citation>
    <scope>NUCLEOTIDE SEQUENCE [LARGE SCALE GENOMIC DNA]</scope>
    <source>
        <strain evidence="7 8">NPDC019481</strain>
    </source>
</reference>
<dbReference type="Pfam" id="PF02782">
    <property type="entry name" value="FGGY_C"/>
    <property type="match status" value="1"/>
</dbReference>